<dbReference type="EMBL" id="UAQE01000004">
    <property type="protein sequence ID" value="SPU38155.1"/>
    <property type="molecule type" value="Genomic_DNA"/>
</dbReference>
<reference evidence="1 2" key="1">
    <citation type="submission" date="2018-06" db="EMBL/GenBank/DDBJ databases">
        <authorList>
            <consortium name="Pathogen Informatics"/>
            <person name="Doyle S."/>
        </authorList>
    </citation>
    <scope>NUCLEOTIDE SEQUENCE [LARGE SCALE GENOMIC DNA]</scope>
    <source>
        <strain evidence="1 2">NCTC7582</strain>
    </source>
</reference>
<protein>
    <submittedName>
        <fullName evidence="1">Uncharacterized protein</fullName>
    </submittedName>
</protein>
<name>A0A2X1BQG0_9BACI</name>
<accession>A0A2X1BQG0</accession>
<sequence length="36" mass="3995">MTAVSQQSSAETGELLATMEQQNPAVQKIWQKAYQV</sequence>
<gene>
    <name evidence="1" type="ORF">NCTC7582_04107</name>
</gene>
<organism evidence="1 2">
    <name type="scientific">Lysinibacillus capsici</name>
    <dbReference type="NCBI Taxonomy" id="2115968"/>
    <lineage>
        <taxon>Bacteria</taxon>
        <taxon>Bacillati</taxon>
        <taxon>Bacillota</taxon>
        <taxon>Bacilli</taxon>
        <taxon>Bacillales</taxon>
        <taxon>Bacillaceae</taxon>
        <taxon>Lysinibacillus</taxon>
    </lineage>
</organism>
<evidence type="ECO:0000313" key="2">
    <source>
        <dbReference type="Proteomes" id="UP000251431"/>
    </source>
</evidence>
<proteinExistence type="predicted"/>
<evidence type="ECO:0000313" key="1">
    <source>
        <dbReference type="EMBL" id="SPU38155.1"/>
    </source>
</evidence>
<dbReference type="AlphaFoldDB" id="A0A2X1BQG0"/>
<dbReference type="Proteomes" id="UP000251431">
    <property type="component" value="Unassembled WGS sequence"/>
</dbReference>